<dbReference type="EMBL" id="UOFC01000206">
    <property type="protein sequence ID" value="VAW48382.1"/>
    <property type="molecule type" value="Genomic_DNA"/>
</dbReference>
<dbReference type="Pfam" id="PF09722">
    <property type="entry name" value="Xre_MbcA_ParS_C"/>
    <property type="match status" value="1"/>
</dbReference>
<sequence length="122" mass="13575">MNTVYSNRPVSEEVVAKALINTKKELELSNEVVGNIIGVNASTMSRIVKNGHIKNAKTLEASLLLIRVYRSLYAILGGSHEAMRHWLTSQNKHLHGIPILQLQEMVGLVNVVQYLDAMRGRA</sequence>
<gene>
    <name evidence="2" type="ORF">MNBD_GAMMA03-950</name>
</gene>
<accession>A0A3B0WAX8</accession>
<organism evidence="2">
    <name type="scientific">hydrothermal vent metagenome</name>
    <dbReference type="NCBI Taxonomy" id="652676"/>
    <lineage>
        <taxon>unclassified sequences</taxon>
        <taxon>metagenomes</taxon>
        <taxon>ecological metagenomes</taxon>
    </lineage>
</organism>
<evidence type="ECO:0000313" key="2">
    <source>
        <dbReference type="EMBL" id="VAW48382.1"/>
    </source>
</evidence>
<name>A0A3B0WAX8_9ZZZZ</name>
<proteinExistence type="predicted"/>
<dbReference type="InterPro" id="IPR024467">
    <property type="entry name" value="Xre/MbcA/ParS-like_toxin-bd"/>
</dbReference>
<dbReference type="AlphaFoldDB" id="A0A3B0WAX8"/>
<protein>
    <recommendedName>
        <fullName evidence="1">Antitoxin Xre/MbcA/ParS-like toxin-binding domain-containing protein</fullName>
    </recommendedName>
</protein>
<reference evidence="2" key="1">
    <citation type="submission" date="2018-06" db="EMBL/GenBank/DDBJ databases">
        <authorList>
            <person name="Zhirakovskaya E."/>
        </authorList>
    </citation>
    <scope>NUCLEOTIDE SEQUENCE</scope>
</reference>
<evidence type="ECO:0000259" key="1">
    <source>
        <dbReference type="Pfam" id="PF09722"/>
    </source>
</evidence>
<feature type="domain" description="Antitoxin Xre/MbcA/ParS-like toxin-binding" evidence="1">
    <location>
        <begin position="71"/>
        <end position="120"/>
    </location>
</feature>